<dbReference type="EMBL" id="LR796789">
    <property type="protein sequence ID" value="CAB4166429.1"/>
    <property type="molecule type" value="Genomic_DNA"/>
</dbReference>
<evidence type="ECO:0000313" key="3">
    <source>
        <dbReference type="EMBL" id="CAB4166429.1"/>
    </source>
</evidence>
<gene>
    <name evidence="3" type="ORF">UFOVP847_28</name>
</gene>
<organism evidence="3">
    <name type="scientific">uncultured Caudovirales phage</name>
    <dbReference type="NCBI Taxonomy" id="2100421"/>
    <lineage>
        <taxon>Viruses</taxon>
        <taxon>Duplodnaviria</taxon>
        <taxon>Heunggongvirae</taxon>
        <taxon>Uroviricota</taxon>
        <taxon>Caudoviricetes</taxon>
        <taxon>Peduoviridae</taxon>
        <taxon>Maltschvirus</taxon>
        <taxon>Maltschvirus maltsch</taxon>
    </lineage>
</organism>
<feature type="compositionally biased region" description="Polar residues" evidence="2">
    <location>
        <begin position="1049"/>
        <end position="1059"/>
    </location>
</feature>
<accession>A0A6J5P3M1</accession>
<proteinExistence type="predicted"/>
<feature type="compositionally biased region" description="Polar residues" evidence="2">
    <location>
        <begin position="1020"/>
        <end position="1036"/>
    </location>
</feature>
<evidence type="ECO:0000256" key="1">
    <source>
        <dbReference type="SAM" id="Coils"/>
    </source>
</evidence>
<name>A0A6J5P3M1_9CAUD</name>
<feature type="coiled-coil region" evidence="1">
    <location>
        <begin position="621"/>
        <end position="648"/>
    </location>
</feature>
<reference evidence="3" key="1">
    <citation type="submission" date="2020-04" db="EMBL/GenBank/DDBJ databases">
        <authorList>
            <person name="Chiriac C."/>
            <person name="Salcher M."/>
            <person name="Ghai R."/>
            <person name="Kavagutti S V."/>
        </authorList>
    </citation>
    <scope>NUCLEOTIDE SEQUENCE</scope>
</reference>
<keyword evidence="1" id="KW-0175">Coiled coil</keyword>
<evidence type="ECO:0000256" key="2">
    <source>
        <dbReference type="SAM" id="MobiDB-lite"/>
    </source>
</evidence>
<protein>
    <submittedName>
        <fullName evidence="3">Uncharacterized protein</fullName>
    </submittedName>
</protein>
<sequence length="1185" mass="126203">MIFDKFDPTALQADAVRSTPTGTFSENYYASQKAANYNDGGQASSAILRDLWGPMVDQVNELTGSNFYSPADHLNVGVGISATAGNPEQMYRWRAKEFMDYVTEANTKSPGLIPKPILDLMSFEALNEKTITEAKLASADFAAIDQNSEGFMIGVAQFLGALSAGAVDPSNVPYLAFGGAGAKTLTWFALREALINGGSEAALQPAIAEWYNKVGLEYTSQNFINNVVGAALVGGALPIAGAGAKAIAGAGAGAVSRGIDINSGVTKPTRALIDFLDSSQPQLDRMLTPDQMISGVETLKSAGVKISREANTAITLAQDLQDIEASNPISGNPVGTIIDHASTMADAQRSLFNGEVPKIKAVPIEMVKPDAILQQADNLDGFVFRFNPNEIGVDAKTFQFKMGGDAFGVSERLRGVKVWDPILGGEILVYEYADGRMFVADGHQRLGLAKRITAEDPAQNVVIYGRKLREADGVTPEQAMVVAAIKNIAEGSGSAIDAAKVARIDPAGFSSLIGKTLPPSSVLVRQANDMINLTDNAFGAIINEVIPANYGAIIGRVLGDRKDLQDAAVKILAKSEPANVFQAEAIVRQVREADAEQVQQFSLFGEETVTESLFTERAKILDQAYRQLKQDKATFANLTRNADRIEAEGGNVLDRQLNEQKATQDAQTIALLQTLANRKGPVSDALSAAARAFRDTGSYGRPTRDFLESVRNAIATGDLDRISSSDIGRTLDGPSPGSADTVGKEPVLDGFEEPNGIAAEQQIDQLTQDMFGAPEAQAAPAQAQANVDAIFPLNAPAGKARTLVVAKDLTDLEMRNLQGQLKGRQPNDAMPYMEMATNNHNALNDAAEKITSDLGIDFRRAPLKKLEKIDIKLKNKGKAGEYSTISDAARTGITARSMSEADAFVAGLAKQFHLVDEGWIVTSAGYFDRKLMVVFDDGGVGEIQIWPPGMLAAKENPSKFGPSGHDMYDVWNNKSTSAEVRAKLEGQMKEVYAEVASKLDPSFAEKLGIGAPMAPSTPATLASGISSVRSPDNVSRASAAEPVQPDLGLQQSAASPSMAITSESLSTKNRMVPSYGETQFELTSAGQQALIPGVDVVTQQQIMQVAGSKPMRGGTAAMPEGGLFDQVSIMQRDLIDELQATDTISVGLVQDTNGNIVPQTMTMAEIKTMLDAEDKFIEQLGICGI</sequence>
<feature type="region of interest" description="Disordered" evidence="2">
    <location>
        <begin position="1020"/>
        <end position="1059"/>
    </location>
</feature>